<dbReference type="RefSeq" id="WP_181459909.1">
    <property type="nucleotide sequence ID" value="NZ_CP070236.1"/>
</dbReference>
<accession>A0A7W0AS27</accession>
<dbReference type="EMBL" id="JACEGE010000011">
    <property type="protein sequence ID" value="MBA2795681.1"/>
    <property type="molecule type" value="Genomic_DNA"/>
</dbReference>
<dbReference type="CDD" id="cd00093">
    <property type="entry name" value="HTH_XRE"/>
    <property type="match status" value="1"/>
</dbReference>
<dbReference type="PANTHER" id="PTHR46558:SF4">
    <property type="entry name" value="DNA-BIDING PHAGE PROTEIN"/>
    <property type="match status" value="1"/>
</dbReference>
<sequence length="69" mass="8185">MKNNLQELRKANKLSQAELAEAMSVTRQTIISLERGRYNASLELAFKLARYFHLTIEDIFYFEESREEE</sequence>
<dbReference type="GO" id="GO:0003677">
    <property type="term" value="F:DNA binding"/>
    <property type="evidence" value="ECO:0007669"/>
    <property type="project" value="UniProtKB-KW"/>
</dbReference>
<organism evidence="3 4">
    <name type="scientific">Streptococcus porcinus</name>
    <dbReference type="NCBI Taxonomy" id="1340"/>
    <lineage>
        <taxon>Bacteria</taxon>
        <taxon>Bacillati</taxon>
        <taxon>Bacillota</taxon>
        <taxon>Bacilli</taxon>
        <taxon>Lactobacillales</taxon>
        <taxon>Streptococcaceae</taxon>
        <taxon>Streptococcus</taxon>
    </lineage>
</organism>
<proteinExistence type="predicted"/>
<dbReference type="Pfam" id="PF01381">
    <property type="entry name" value="HTH_3"/>
    <property type="match status" value="1"/>
</dbReference>
<dbReference type="Gene3D" id="1.10.260.40">
    <property type="entry name" value="lambda repressor-like DNA-binding domains"/>
    <property type="match status" value="1"/>
</dbReference>
<comment type="caution">
    <text evidence="3">The sequence shown here is derived from an EMBL/GenBank/DDBJ whole genome shotgun (WGS) entry which is preliminary data.</text>
</comment>
<dbReference type="AlphaFoldDB" id="A0A7W0AS27"/>
<name>A0A7W0AS27_STRPO</name>
<dbReference type="SMART" id="SM00530">
    <property type="entry name" value="HTH_XRE"/>
    <property type="match status" value="1"/>
</dbReference>
<evidence type="ECO:0000313" key="4">
    <source>
        <dbReference type="Proteomes" id="UP000524462"/>
    </source>
</evidence>
<dbReference type="PROSITE" id="PS50943">
    <property type="entry name" value="HTH_CROC1"/>
    <property type="match status" value="1"/>
</dbReference>
<evidence type="ECO:0000259" key="2">
    <source>
        <dbReference type="PROSITE" id="PS50943"/>
    </source>
</evidence>
<dbReference type="Proteomes" id="UP000524462">
    <property type="component" value="Unassembled WGS sequence"/>
</dbReference>
<reference evidence="3 4" key="1">
    <citation type="submission" date="2020-07" db="EMBL/GenBank/DDBJ databases">
        <title>Molecular and genomic characterization of Streptococcus porcinus isolated from diseased swine in Brazil.</title>
        <authorList>
            <person name="Moreno L.Z."/>
            <person name="Matajira C.E.C."/>
            <person name="Poor A.P."/>
            <person name="Dutra M.C."/>
            <person name="Moreno A.M."/>
        </authorList>
    </citation>
    <scope>NUCLEOTIDE SEQUENCE [LARGE SCALE GENOMIC DNA]</scope>
    <source>
        <strain evidence="3 4">SP0816-2</strain>
    </source>
</reference>
<evidence type="ECO:0000313" key="3">
    <source>
        <dbReference type="EMBL" id="MBA2795681.1"/>
    </source>
</evidence>
<evidence type="ECO:0000256" key="1">
    <source>
        <dbReference type="ARBA" id="ARBA00023125"/>
    </source>
</evidence>
<dbReference type="SUPFAM" id="SSF47413">
    <property type="entry name" value="lambda repressor-like DNA-binding domains"/>
    <property type="match status" value="1"/>
</dbReference>
<dbReference type="InterPro" id="IPR010982">
    <property type="entry name" value="Lambda_DNA-bd_dom_sf"/>
</dbReference>
<dbReference type="PANTHER" id="PTHR46558">
    <property type="entry name" value="TRACRIPTIONAL REGULATORY PROTEIN-RELATED-RELATED"/>
    <property type="match status" value="1"/>
</dbReference>
<gene>
    <name evidence="3" type="ORF">H1B29_04160</name>
</gene>
<keyword evidence="1" id="KW-0238">DNA-binding</keyword>
<protein>
    <submittedName>
        <fullName evidence="3">Helix-turn-helix transcriptional regulator</fullName>
    </submittedName>
</protein>
<feature type="domain" description="HTH cro/C1-type" evidence="2">
    <location>
        <begin position="5"/>
        <end position="59"/>
    </location>
</feature>
<dbReference type="InterPro" id="IPR001387">
    <property type="entry name" value="Cro/C1-type_HTH"/>
</dbReference>